<dbReference type="SUPFAM" id="SSF49452">
    <property type="entry name" value="Starch-binding domain-like"/>
    <property type="match status" value="1"/>
</dbReference>
<dbReference type="InterPro" id="IPR029411">
    <property type="entry name" value="RG-lyase_III"/>
</dbReference>
<evidence type="ECO:0000313" key="5">
    <source>
        <dbReference type="Proteomes" id="UP000265515"/>
    </source>
</evidence>
<feature type="domain" description="Rhamnogalacturonan lyase" evidence="2">
    <location>
        <begin position="65"/>
        <end position="264"/>
    </location>
</feature>
<dbReference type="GO" id="GO:0030246">
    <property type="term" value="F:carbohydrate binding"/>
    <property type="evidence" value="ECO:0007669"/>
    <property type="project" value="InterPro"/>
</dbReference>
<dbReference type="AlphaFoldDB" id="A0A388JKI1"/>
<dbReference type="InterPro" id="IPR013784">
    <property type="entry name" value="Carb-bd-like_fold"/>
</dbReference>
<sequence>YQYWVRAGERGAFRVKNVRPGAYRIHAYIPGVYGQYVSEQVITVQAGRAALLETLFFHPPRSGPTLWEIGIPDRSAAEFFVPVLNPDSQYPYPPVGENRFRNYGAWERYAETFNYSTGDQLTYIVGVHDYSKDWWYVQPIMFMPEGSPVKYAQSTWRINFDIWVTPNPKAVYMFRAALAASHNASVLLRVNNVTSDPLVDTEYDFPQATANDNAMARASAHGQYGEFHVKIPGSLFKAGTNSIFLTQKYGARPLSHLMWDYLRLETPPPPITS</sequence>
<evidence type="ECO:0000256" key="1">
    <source>
        <dbReference type="ARBA" id="ARBA00022729"/>
    </source>
</evidence>
<feature type="domain" description="Rhamnogalacturonan lyase" evidence="3">
    <location>
        <begin position="1"/>
        <end position="49"/>
    </location>
</feature>
<accession>A0A388JKI1</accession>
<keyword evidence="1" id="KW-0732">Signal</keyword>
<dbReference type="Proteomes" id="UP000265515">
    <property type="component" value="Unassembled WGS sequence"/>
</dbReference>
<dbReference type="InterPro" id="IPR008979">
    <property type="entry name" value="Galactose-bd-like_sf"/>
</dbReference>
<dbReference type="Pfam" id="PF14686">
    <property type="entry name" value="fn3_3"/>
    <property type="match status" value="1"/>
</dbReference>
<name>A0A388JKI1_CHABU</name>
<protein>
    <recommendedName>
        <fullName evidence="6">Rhamnogalacturonan endolyase</fullName>
    </recommendedName>
</protein>
<evidence type="ECO:0000313" key="4">
    <source>
        <dbReference type="EMBL" id="GBG44462.1"/>
    </source>
</evidence>
<comment type="caution">
    <text evidence="4">The sequence shown here is derived from an EMBL/GenBank/DDBJ whole genome shotgun (WGS) entry which is preliminary data.</text>
</comment>
<gene>
    <name evidence="4" type="ORF">CBR_g89002</name>
</gene>
<reference evidence="4 5" key="1">
    <citation type="journal article" date="2018" name="Cell">
        <title>The Chara Genome: Secondary Complexity and Implications for Plant Terrestrialization.</title>
        <authorList>
            <person name="Nishiyama T."/>
            <person name="Sakayama H."/>
            <person name="Vries J.D."/>
            <person name="Buschmann H."/>
            <person name="Saint-Marcoux D."/>
            <person name="Ullrich K.K."/>
            <person name="Haas F.B."/>
            <person name="Vanderstraeten L."/>
            <person name="Becker D."/>
            <person name="Lang D."/>
            <person name="Vosolsobe S."/>
            <person name="Rombauts S."/>
            <person name="Wilhelmsson P.K.I."/>
            <person name="Janitza P."/>
            <person name="Kern R."/>
            <person name="Heyl A."/>
            <person name="Rumpler F."/>
            <person name="Villalobos L.I.A.C."/>
            <person name="Clay J.M."/>
            <person name="Skokan R."/>
            <person name="Toyoda A."/>
            <person name="Suzuki Y."/>
            <person name="Kagoshima H."/>
            <person name="Schijlen E."/>
            <person name="Tajeshwar N."/>
            <person name="Catarino B."/>
            <person name="Hetherington A.J."/>
            <person name="Saltykova A."/>
            <person name="Bonnot C."/>
            <person name="Breuninger H."/>
            <person name="Symeonidi A."/>
            <person name="Radhakrishnan G.V."/>
            <person name="Van Nieuwerburgh F."/>
            <person name="Deforce D."/>
            <person name="Chang C."/>
            <person name="Karol K.G."/>
            <person name="Hedrich R."/>
            <person name="Ulvskov P."/>
            <person name="Glockner G."/>
            <person name="Delwiche C.F."/>
            <person name="Petrasek J."/>
            <person name="Van de Peer Y."/>
            <person name="Friml J."/>
            <person name="Beilby M."/>
            <person name="Dolan L."/>
            <person name="Kohara Y."/>
            <person name="Sugano S."/>
            <person name="Fujiyama A."/>
            <person name="Delaux P.-M."/>
            <person name="Quint M."/>
            <person name="TheiBen G."/>
            <person name="Hagemann M."/>
            <person name="Harholt J."/>
            <person name="Dunand C."/>
            <person name="Zachgo S."/>
            <person name="Langdale J."/>
            <person name="Maumus F."/>
            <person name="Straeten D.V.D."/>
            <person name="Gould S.B."/>
            <person name="Rensing S.A."/>
        </authorList>
    </citation>
    <scope>NUCLEOTIDE SEQUENCE [LARGE SCALE GENOMIC DNA]</scope>
    <source>
        <strain evidence="4 5">S276</strain>
    </source>
</reference>
<dbReference type="CDD" id="cd10316">
    <property type="entry name" value="RGL4_M"/>
    <property type="match status" value="1"/>
</dbReference>
<evidence type="ECO:0008006" key="6">
    <source>
        <dbReference type="Google" id="ProtNLM"/>
    </source>
</evidence>
<dbReference type="Pfam" id="PF14683">
    <property type="entry name" value="CBM-like"/>
    <property type="match status" value="1"/>
</dbReference>
<dbReference type="Gene3D" id="2.60.120.260">
    <property type="entry name" value="Galactose-binding domain-like"/>
    <property type="match status" value="1"/>
</dbReference>
<organism evidence="4 5">
    <name type="scientific">Chara braunii</name>
    <name type="common">Braun's stonewort</name>
    <dbReference type="NCBI Taxonomy" id="69332"/>
    <lineage>
        <taxon>Eukaryota</taxon>
        <taxon>Viridiplantae</taxon>
        <taxon>Streptophyta</taxon>
        <taxon>Charophyceae</taxon>
        <taxon>Charales</taxon>
        <taxon>Characeae</taxon>
        <taxon>Chara</taxon>
    </lineage>
</organism>
<evidence type="ECO:0000259" key="2">
    <source>
        <dbReference type="Pfam" id="PF14683"/>
    </source>
</evidence>
<dbReference type="InterPro" id="IPR029413">
    <property type="entry name" value="RG-lyase_II"/>
</dbReference>
<dbReference type="Gramene" id="GBG44462">
    <property type="protein sequence ID" value="GBG44462"/>
    <property type="gene ID" value="CBR_g89002"/>
</dbReference>
<dbReference type="InterPro" id="IPR051850">
    <property type="entry name" value="Polysacch_Lyase_4"/>
</dbReference>
<dbReference type="OMA" id="AYRIHAY"/>
<dbReference type="SUPFAM" id="SSF49785">
    <property type="entry name" value="Galactose-binding domain-like"/>
    <property type="match status" value="1"/>
</dbReference>
<dbReference type="OrthoDB" id="2130367at2759"/>
<dbReference type="EMBL" id="BFEA01009847">
    <property type="protein sequence ID" value="GBG44462.1"/>
    <property type="molecule type" value="Genomic_DNA"/>
</dbReference>
<feature type="non-terminal residue" evidence="4">
    <location>
        <position position="1"/>
    </location>
</feature>
<keyword evidence="5" id="KW-1185">Reference proteome</keyword>
<proteinExistence type="predicted"/>
<dbReference type="Gene3D" id="2.60.40.1120">
    <property type="entry name" value="Carboxypeptidase-like, regulatory domain"/>
    <property type="match status" value="1"/>
</dbReference>
<dbReference type="PANTHER" id="PTHR32018:SF1">
    <property type="entry name" value="RHAMNOGALACTURONAN ENDOLYASE"/>
    <property type="match status" value="1"/>
</dbReference>
<dbReference type="PANTHER" id="PTHR32018">
    <property type="entry name" value="RHAMNOGALACTURONATE LYASE FAMILY PROTEIN"/>
    <property type="match status" value="1"/>
</dbReference>
<evidence type="ECO:0000259" key="3">
    <source>
        <dbReference type="Pfam" id="PF14686"/>
    </source>
</evidence>